<accession>A0ABW4R9A8</accession>
<gene>
    <name evidence="2" type="ORF">ACFSCT_14015</name>
</gene>
<dbReference type="Pfam" id="PF06082">
    <property type="entry name" value="YjbH"/>
    <property type="match status" value="1"/>
</dbReference>
<sequence>MNRSPIYRWLLTTAAPALVVAGVVVGPAYPEPMTGTHLNTYGLPGIVDMPTAEGLKDGTLSVSAAWSKLGRRNNMTFQVLPRVTATLRYSGIKGLDPKQGRDYLYDRSFDLRVQVLDEGAYSPAVAVGVQDFIGTGVLGAEYVVATKTINPRLRVTAGLGWGRFANRGSIGSPFGDRPALDVGLGGKPNFKQWFRGDVAPFAGVVWQANDKLSLAAEYSGDAYEREVGAGADKPSSRINLGATYQLGQNYALTGYLIGGKTVGLQFSMVMDPRQSPFPSGLEKAPAPVRPRPSRAADPDGWSGSWSADPTAQPAIQEALKDSLAKEGQILESMALTANRAEVRIRNTRYLQQAEAIGRTSRLMTRALPPSVETLVITSVEKGMPTSSVTLRRSDIERLENTPTTEIAQYAQIGEPAMGGAGLVQTPGVFPRFQWAVGPYMSVGLFDPDEPIRYEIGGKATARYEPISGLIFAGEIRQRAFGTIGKGERSPVEPGQTIVRSDAREYGGKTHPTIPRLTMTWYARPAEAVYTRVTVGLLERAFGGVSGEVLWKPNDSRLALGAEINRVKKRDYDVLFDFQDYEVTTGHLSAYYDFGQGFVGRIDAGKYLAGDWGATVAIDREFANGWVVGAYATKTDMSAEEFGEGSFDKGITISIPLAWATGQPSKDRIGGDLRSLNRDGGSRVRISGRLYDEIRYSQKGKIYEGWGRFWR</sequence>
<name>A0ABW4R9A8_9RHOB</name>
<protein>
    <submittedName>
        <fullName evidence="2">YjbH domain-containing protein</fullName>
    </submittedName>
</protein>
<keyword evidence="3" id="KW-1185">Reference proteome</keyword>
<feature type="region of interest" description="Disordered" evidence="1">
    <location>
        <begin position="275"/>
        <end position="309"/>
    </location>
</feature>
<comment type="caution">
    <text evidence="2">The sequence shown here is derived from an EMBL/GenBank/DDBJ whole genome shotgun (WGS) entry which is preliminary data.</text>
</comment>
<proteinExistence type="predicted"/>
<evidence type="ECO:0000313" key="3">
    <source>
        <dbReference type="Proteomes" id="UP001597213"/>
    </source>
</evidence>
<evidence type="ECO:0000256" key="1">
    <source>
        <dbReference type="SAM" id="MobiDB-lite"/>
    </source>
</evidence>
<reference evidence="3" key="1">
    <citation type="journal article" date="2019" name="Int. J. Syst. Evol. Microbiol.">
        <title>The Global Catalogue of Microorganisms (GCM) 10K type strain sequencing project: providing services to taxonomists for standard genome sequencing and annotation.</title>
        <authorList>
            <consortium name="The Broad Institute Genomics Platform"/>
            <consortium name="The Broad Institute Genome Sequencing Center for Infectious Disease"/>
            <person name="Wu L."/>
            <person name="Ma J."/>
        </authorList>
    </citation>
    <scope>NUCLEOTIDE SEQUENCE [LARGE SCALE GENOMIC DNA]</scope>
    <source>
        <strain evidence="3">CCUG 56029</strain>
    </source>
</reference>
<organism evidence="2 3">
    <name type="scientific">Paracoccus pacificus</name>
    <dbReference type="NCBI Taxonomy" id="1463598"/>
    <lineage>
        <taxon>Bacteria</taxon>
        <taxon>Pseudomonadati</taxon>
        <taxon>Pseudomonadota</taxon>
        <taxon>Alphaproteobacteria</taxon>
        <taxon>Rhodobacterales</taxon>
        <taxon>Paracoccaceae</taxon>
        <taxon>Paracoccus</taxon>
    </lineage>
</organism>
<dbReference type="Proteomes" id="UP001597213">
    <property type="component" value="Unassembled WGS sequence"/>
</dbReference>
<evidence type="ECO:0000313" key="2">
    <source>
        <dbReference type="EMBL" id="MFD1882834.1"/>
    </source>
</evidence>
<dbReference type="RefSeq" id="WP_379143718.1">
    <property type="nucleotide sequence ID" value="NZ_JBHUEN010000043.1"/>
</dbReference>
<dbReference type="InterPro" id="IPR010344">
    <property type="entry name" value="YbjH"/>
</dbReference>
<dbReference type="EMBL" id="JBHUEN010000043">
    <property type="protein sequence ID" value="MFD1882834.1"/>
    <property type="molecule type" value="Genomic_DNA"/>
</dbReference>